<comment type="caution">
    <text evidence="1">The sequence shown here is derived from an EMBL/GenBank/DDBJ whole genome shotgun (WGS) entry which is preliminary data.</text>
</comment>
<dbReference type="PANTHER" id="PTHR33993">
    <property type="entry name" value="GLYOXALASE-RELATED"/>
    <property type="match status" value="1"/>
</dbReference>
<sequence>MIKGFGGIFWRTKNLEVIKKWYSEVLKIEIENWNGTVIKPQLGNETIFSFFTENDSYFPTEQQVMLNFQVHNLNETIKHLEHIGVPLAKKEEISEFGKFIWIEDPEGRLVELWEKK</sequence>
<evidence type="ECO:0000313" key="1">
    <source>
        <dbReference type="EMBL" id="MFC5470095.1"/>
    </source>
</evidence>
<dbReference type="RefSeq" id="WP_209751894.1">
    <property type="nucleotide sequence ID" value="NZ_JBHSMH010000051.1"/>
</dbReference>
<name>A0ABW0LXU6_9BACL</name>
<proteinExistence type="predicted"/>
<accession>A0ABW0LXU6</accession>
<dbReference type="Gene3D" id="3.10.180.10">
    <property type="entry name" value="2,3-Dihydroxybiphenyl 1,2-Dioxygenase, domain 1"/>
    <property type="match status" value="1"/>
</dbReference>
<evidence type="ECO:0000313" key="2">
    <source>
        <dbReference type="Proteomes" id="UP001596105"/>
    </source>
</evidence>
<gene>
    <name evidence="1" type="ORF">ACFPPD_15405</name>
</gene>
<dbReference type="EMBL" id="JBHSMH010000051">
    <property type="protein sequence ID" value="MFC5470095.1"/>
    <property type="molecule type" value="Genomic_DNA"/>
</dbReference>
<organism evidence="1 2">
    <name type="scientific">Cohnella suwonensis</name>
    <dbReference type="NCBI Taxonomy" id="696072"/>
    <lineage>
        <taxon>Bacteria</taxon>
        <taxon>Bacillati</taxon>
        <taxon>Bacillota</taxon>
        <taxon>Bacilli</taxon>
        <taxon>Bacillales</taxon>
        <taxon>Paenibacillaceae</taxon>
        <taxon>Cohnella</taxon>
    </lineage>
</organism>
<keyword evidence="2" id="KW-1185">Reference proteome</keyword>
<dbReference type="PANTHER" id="PTHR33993:SF5">
    <property type="entry name" value="GLYOXALASE"/>
    <property type="match status" value="1"/>
</dbReference>
<protein>
    <submittedName>
        <fullName evidence="1">VOC family protein</fullName>
    </submittedName>
</protein>
<reference evidence="2" key="1">
    <citation type="journal article" date="2019" name="Int. J. Syst. Evol. Microbiol.">
        <title>The Global Catalogue of Microorganisms (GCM) 10K type strain sequencing project: providing services to taxonomists for standard genome sequencing and annotation.</title>
        <authorList>
            <consortium name="The Broad Institute Genomics Platform"/>
            <consortium name="The Broad Institute Genome Sequencing Center for Infectious Disease"/>
            <person name="Wu L."/>
            <person name="Ma J."/>
        </authorList>
    </citation>
    <scope>NUCLEOTIDE SEQUENCE [LARGE SCALE GENOMIC DNA]</scope>
    <source>
        <strain evidence="2">CCUG 57113</strain>
    </source>
</reference>
<dbReference type="InterPro" id="IPR052164">
    <property type="entry name" value="Anthracycline_SecMetBiosynth"/>
</dbReference>
<dbReference type="InterPro" id="IPR029068">
    <property type="entry name" value="Glyas_Bleomycin-R_OHBP_Dase"/>
</dbReference>
<dbReference type="Proteomes" id="UP001596105">
    <property type="component" value="Unassembled WGS sequence"/>
</dbReference>
<dbReference type="SUPFAM" id="SSF54593">
    <property type="entry name" value="Glyoxalase/Bleomycin resistance protein/Dihydroxybiphenyl dioxygenase"/>
    <property type="match status" value="1"/>
</dbReference>